<dbReference type="PROSITE" id="PS51898">
    <property type="entry name" value="TYR_RECOMBINASE"/>
    <property type="match status" value="1"/>
</dbReference>
<dbReference type="InterPro" id="IPR010998">
    <property type="entry name" value="Integrase_recombinase_N"/>
</dbReference>
<dbReference type="CDD" id="cd00799">
    <property type="entry name" value="INT_Cre_C"/>
    <property type="match status" value="1"/>
</dbReference>
<dbReference type="EMBL" id="RKKU01000008">
    <property type="protein sequence ID" value="ROZ85217.1"/>
    <property type="molecule type" value="Genomic_DNA"/>
</dbReference>
<dbReference type="InterPro" id="IPR052925">
    <property type="entry name" value="Phage_Integrase-like_Recomb"/>
</dbReference>
<dbReference type="InterPro" id="IPR013762">
    <property type="entry name" value="Integrase-like_cat_sf"/>
</dbReference>
<evidence type="ECO:0000313" key="5">
    <source>
        <dbReference type="Proteomes" id="UP000275199"/>
    </source>
</evidence>
<comment type="caution">
    <text evidence="4">The sequence shown here is derived from an EMBL/GenBank/DDBJ whole genome shotgun (WGS) entry which is preliminary data.</text>
</comment>
<dbReference type="InterPro" id="IPR011010">
    <property type="entry name" value="DNA_brk_join_enz"/>
</dbReference>
<dbReference type="SUPFAM" id="SSF47823">
    <property type="entry name" value="lambda integrase-like, N-terminal domain"/>
    <property type="match status" value="1"/>
</dbReference>
<gene>
    <name evidence="4" type="ORF">EF096_08815</name>
</gene>
<protein>
    <submittedName>
        <fullName evidence="4">Site-specific integrase</fullName>
    </submittedName>
</protein>
<feature type="domain" description="Tyr recombinase" evidence="3">
    <location>
        <begin position="99"/>
        <end position="305"/>
    </location>
</feature>
<dbReference type="InterPro" id="IPR002104">
    <property type="entry name" value="Integrase_catalytic"/>
</dbReference>
<keyword evidence="2" id="KW-0233">DNA recombination</keyword>
<dbReference type="Gene3D" id="1.10.150.130">
    <property type="match status" value="1"/>
</dbReference>
<organism evidence="4 5">
    <name type="scientific">Pseudomonas neustonica</name>
    <dbReference type="NCBI Taxonomy" id="2487346"/>
    <lineage>
        <taxon>Bacteria</taxon>
        <taxon>Pseudomonadati</taxon>
        <taxon>Pseudomonadota</taxon>
        <taxon>Gammaproteobacteria</taxon>
        <taxon>Pseudomonadales</taxon>
        <taxon>Pseudomonadaceae</taxon>
        <taxon>Pseudomonas</taxon>
    </lineage>
</organism>
<evidence type="ECO:0000256" key="2">
    <source>
        <dbReference type="ARBA" id="ARBA00023172"/>
    </source>
</evidence>
<dbReference type="PANTHER" id="PTHR34605">
    <property type="entry name" value="PHAGE_INTEGRASE DOMAIN-CONTAINING PROTEIN"/>
    <property type="match status" value="1"/>
</dbReference>
<reference evidence="4 5" key="1">
    <citation type="submission" date="2018-11" db="EMBL/GenBank/DDBJ databases">
        <authorList>
            <person name="Jang G.I."/>
            <person name="Hwang C.Y."/>
        </authorList>
    </citation>
    <scope>NUCLEOTIDE SEQUENCE [LARGE SCALE GENOMIC DNA]</scope>
    <source>
        <strain evidence="4 5">SSM26</strain>
    </source>
</reference>
<keyword evidence="5" id="KW-1185">Reference proteome</keyword>
<dbReference type="Pfam" id="PF00589">
    <property type="entry name" value="Phage_integrase"/>
    <property type="match status" value="1"/>
</dbReference>
<dbReference type="Gene3D" id="1.10.443.10">
    <property type="entry name" value="Intergrase catalytic core"/>
    <property type="match status" value="1"/>
</dbReference>
<evidence type="ECO:0000313" key="4">
    <source>
        <dbReference type="EMBL" id="ROZ85217.1"/>
    </source>
</evidence>
<dbReference type="PANTHER" id="PTHR34605:SF4">
    <property type="entry name" value="DNA ADENINE METHYLTRANSFERASE"/>
    <property type="match status" value="1"/>
</dbReference>
<proteinExistence type="predicted"/>
<dbReference type="SUPFAM" id="SSF56349">
    <property type="entry name" value="DNA breaking-rejoining enzymes"/>
    <property type="match status" value="1"/>
</dbReference>
<name>A0ABX9XL89_9PSED</name>
<evidence type="ECO:0000256" key="1">
    <source>
        <dbReference type="ARBA" id="ARBA00023125"/>
    </source>
</evidence>
<sequence length="413" mass="46761">MSSIDHYIRAGTRANTRKAYQGAVRHFEDEWGGFLPATADSVARYLVDHARAHSLNTLRQRLAGLAAWHLEQGFPDPTKAPHVKKVLKGIAELHPAPEKRARPLQLVQLTAIVSHLDQQIARQDTHRLPLQPLRNKALMLIGFWRAFRSDELGRLHAEHIQVEPGSGMEIYLPRTKSDRSGQGRYFKAPALRQLCPVEAYLEWTNAAQIKQGPVFRAINRWGQLANEALHPNSIITIVRSCCQAAGIEGSDAFSSHSLRRGFASWANGQRWDTKSLMEYVGWRDVHSAMRYIDAPDPFAQHRIEQSLEGHQAAPSLAQSTLLEVTLRLERYNSQVRSIKKVRELIERVCFANWAMARLNEQGTQYHITITHDSPEHLDEVLDELLAQMHALANDHQCMLEATIMNPATGTTWD</sequence>
<keyword evidence="1" id="KW-0238">DNA-binding</keyword>
<evidence type="ECO:0000259" key="3">
    <source>
        <dbReference type="PROSITE" id="PS51898"/>
    </source>
</evidence>
<dbReference type="Proteomes" id="UP000275199">
    <property type="component" value="Unassembled WGS sequence"/>
</dbReference>
<accession>A0ABX9XL89</accession>
<dbReference type="RefSeq" id="WP_008169727.1">
    <property type="nucleotide sequence ID" value="NZ_RKKU01000008.1"/>
</dbReference>